<evidence type="ECO:0000313" key="1">
    <source>
        <dbReference type="EMBL" id="MCP2000137.1"/>
    </source>
</evidence>
<dbReference type="EMBL" id="JALJZS010000002">
    <property type="protein sequence ID" value="MCP2000137.1"/>
    <property type="molecule type" value="Genomic_DNA"/>
</dbReference>
<reference evidence="1" key="1">
    <citation type="submission" date="2022-03" db="EMBL/GenBank/DDBJ databases">
        <title>Interactions between chemoautotrophic and heterotrophic bacteria.</title>
        <authorList>
            <person name="Santoro A."/>
        </authorList>
    </citation>
    <scope>NUCLEOTIDE SEQUENCE</scope>
    <source>
        <strain evidence="1">Nb-106</strain>
    </source>
</reference>
<keyword evidence="2" id="KW-1185">Reference proteome</keyword>
<comment type="caution">
    <text evidence="1">The sequence shown here is derived from an EMBL/GenBank/DDBJ whole genome shotgun (WGS) entry which is preliminary data.</text>
</comment>
<sequence>MTHSKSTTRGRRGRWRRSEPSPTGAPSRRHRDVFKTLGPGLITGAADDDPSGIGTYSQTGAQLGYGASWTMLLTFPLMVAIQEISARVGRVTGHGIAGNACRHYPASLLIAIVILLFVANTINIAADLGAMADASRLLIGGPAFAYVLMFGITSVAAQIFLDYRRYVAVLKWLTLSLFAYVAALAVAQVSWSEAIAGLLIPRVDFSAPFLTTIVAILGTTISPYLFFWQASQEAEDQRVDAGKRPLIQRHHGAQEEFHRIRADTIIGMAFSGLIAVAIILTAAATFHAAGKTDIETSAQAAEALRPIAGPFAETVFALGIVGTGLLAVPVLAGSAAYAIGEGLRWPVGLARKPKKAAAFYGVLALSAAIGILLNFTPINPIQALYWSAVINGVLAVPVMVLLMAMARRHDVMGGFRVEGPLYWLGWLATVVMALGVVAMAIAWAL</sequence>
<accession>A0ACC6AKQ0</accession>
<evidence type="ECO:0000313" key="2">
    <source>
        <dbReference type="Proteomes" id="UP001205486"/>
    </source>
</evidence>
<proteinExistence type="predicted"/>
<name>A0ACC6AKQ0_NITWI</name>
<organism evidence="1 2">
    <name type="scientific">Nitrobacter winogradskyi</name>
    <name type="common">Nitrobacter agilis</name>
    <dbReference type="NCBI Taxonomy" id="913"/>
    <lineage>
        <taxon>Bacteria</taxon>
        <taxon>Pseudomonadati</taxon>
        <taxon>Pseudomonadota</taxon>
        <taxon>Alphaproteobacteria</taxon>
        <taxon>Hyphomicrobiales</taxon>
        <taxon>Nitrobacteraceae</taxon>
        <taxon>Nitrobacter</taxon>
    </lineage>
</organism>
<protein>
    <submittedName>
        <fullName evidence="1">NRAMP (Natural resistance-associated macrophage protein)-like metal ion transporter</fullName>
    </submittedName>
</protein>
<gene>
    <name evidence="1" type="ORF">J2S34_002585</name>
</gene>
<dbReference type="Proteomes" id="UP001205486">
    <property type="component" value="Unassembled WGS sequence"/>
</dbReference>